<name>A0AAD5YEG1_9APHY</name>
<evidence type="ECO:0000313" key="2">
    <source>
        <dbReference type="Proteomes" id="UP001212997"/>
    </source>
</evidence>
<gene>
    <name evidence="1" type="ORF">NLI96_g10186</name>
</gene>
<dbReference type="AlphaFoldDB" id="A0AAD5YEG1"/>
<reference evidence="1" key="1">
    <citation type="submission" date="2022-07" db="EMBL/GenBank/DDBJ databases">
        <title>Genome Sequence of Physisporinus lineatus.</title>
        <authorList>
            <person name="Buettner E."/>
        </authorList>
    </citation>
    <scope>NUCLEOTIDE SEQUENCE</scope>
    <source>
        <strain evidence="1">VT162</strain>
    </source>
</reference>
<accession>A0AAD5YEG1</accession>
<dbReference type="EMBL" id="JANAWD010000559">
    <property type="protein sequence ID" value="KAJ3477849.1"/>
    <property type="molecule type" value="Genomic_DNA"/>
</dbReference>
<sequence>MPPQETVDWEGEVEMQRLLDMLPNVQPEDNADVDVDLDTVDFPSALDLELGDWDLGAFIQPSSTNQSLVGVF</sequence>
<proteinExistence type="predicted"/>
<dbReference type="Proteomes" id="UP001212997">
    <property type="component" value="Unassembled WGS sequence"/>
</dbReference>
<protein>
    <submittedName>
        <fullName evidence="1">Uncharacterized protein</fullName>
    </submittedName>
</protein>
<evidence type="ECO:0000313" key="1">
    <source>
        <dbReference type="EMBL" id="KAJ3477849.1"/>
    </source>
</evidence>
<keyword evidence="2" id="KW-1185">Reference proteome</keyword>
<organism evidence="1 2">
    <name type="scientific">Meripilus lineatus</name>
    <dbReference type="NCBI Taxonomy" id="2056292"/>
    <lineage>
        <taxon>Eukaryota</taxon>
        <taxon>Fungi</taxon>
        <taxon>Dikarya</taxon>
        <taxon>Basidiomycota</taxon>
        <taxon>Agaricomycotina</taxon>
        <taxon>Agaricomycetes</taxon>
        <taxon>Polyporales</taxon>
        <taxon>Meripilaceae</taxon>
        <taxon>Meripilus</taxon>
    </lineage>
</organism>
<comment type="caution">
    <text evidence="1">The sequence shown here is derived from an EMBL/GenBank/DDBJ whole genome shotgun (WGS) entry which is preliminary data.</text>
</comment>